<proteinExistence type="predicted"/>
<gene>
    <name evidence="2" type="ORF">BDQ12DRAFT_744025</name>
</gene>
<sequence length="417" mass="44366">MYLDSPRPKVKSTLQNSPISAATFPSGWSGRGGQATNAYFPNADLCGSSSGSGIAASTGLAAVILGTETHGSISCPTSNNNLAGIKPMLGLTSRAGVIPISSHQDTIGPMTRSYRRGDCALHHRRGSTSVYRDVFSNDGITCNEPSVGLAFEQALNVIRSLGAAVVDPADLPGADEIVASNNETVVLDADFKIELNAWYEGLKNTSGVRSLADLIKFNDANPPLEEPTEFRDQFGGVTPSTATTGGDATFFESLAFNHELGRDRGIDAALNPHKLDALVLPYIGFTPTAPAAIAGYPIITGTPLPFPNMLLTNRLAVPLGFYPANITIGTAGPQTVYPAPGVPFNLSFRGTAFSVFDLISFGFAYEQKTKTRLARKAFAAATPKTQLKDVVGCWCSLKMHNIKLRDQLPTWRKVMPK</sequence>
<evidence type="ECO:0000313" key="2">
    <source>
        <dbReference type="EMBL" id="TFK39626.1"/>
    </source>
</evidence>
<dbReference type="Pfam" id="PF01425">
    <property type="entry name" value="Amidase"/>
    <property type="match status" value="1"/>
</dbReference>
<dbReference type="SUPFAM" id="SSF75304">
    <property type="entry name" value="Amidase signature (AS) enzymes"/>
    <property type="match status" value="1"/>
</dbReference>
<dbReference type="AlphaFoldDB" id="A0A5C3M5G4"/>
<dbReference type="PANTHER" id="PTHR42678:SF34">
    <property type="entry name" value="OS04G0183300 PROTEIN"/>
    <property type="match status" value="1"/>
</dbReference>
<dbReference type="STRING" id="68775.A0A5C3M5G4"/>
<dbReference type="Proteomes" id="UP000308652">
    <property type="component" value="Unassembled WGS sequence"/>
</dbReference>
<accession>A0A5C3M5G4</accession>
<protein>
    <submittedName>
        <fullName evidence="2">Amidase signature domain-containing protein</fullName>
    </submittedName>
</protein>
<keyword evidence="3" id="KW-1185">Reference proteome</keyword>
<dbReference type="OrthoDB" id="566138at2759"/>
<evidence type="ECO:0000259" key="1">
    <source>
        <dbReference type="Pfam" id="PF01425"/>
    </source>
</evidence>
<organism evidence="2 3">
    <name type="scientific">Crucibulum laeve</name>
    <dbReference type="NCBI Taxonomy" id="68775"/>
    <lineage>
        <taxon>Eukaryota</taxon>
        <taxon>Fungi</taxon>
        <taxon>Dikarya</taxon>
        <taxon>Basidiomycota</taxon>
        <taxon>Agaricomycotina</taxon>
        <taxon>Agaricomycetes</taxon>
        <taxon>Agaricomycetidae</taxon>
        <taxon>Agaricales</taxon>
        <taxon>Agaricineae</taxon>
        <taxon>Nidulariaceae</taxon>
        <taxon>Crucibulum</taxon>
    </lineage>
</organism>
<dbReference type="PANTHER" id="PTHR42678">
    <property type="entry name" value="AMIDASE"/>
    <property type="match status" value="1"/>
</dbReference>
<dbReference type="EMBL" id="ML213599">
    <property type="protein sequence ID" value="TFK39626.1"/>
    <property type="molecule type" value="Genomic_DNA"/>
</dbReference>
<name>A0A5C3M5G4_9AGAR</name>
<reference evidence="2 3" key="1">
    <citation type="journal article" date="2019" name="Nat. Ecol. Evol.">
        <title>Megaphylogeny resolves global patterns of mushroom evolution.</title>
        <authorList>
            <person name="Varga T."/>
            <person name="Krizsan K."/>
            <person name="Foldi C."/>
            <person name="Dima B."/>
            <person name="Sanchez-Garcia M."/>
            <person name="Sanchez-Ramirez S."/>
            <person name="Szollosi G.J."/>
            <person name="Szarkandi J.G."/>
            <person name="Papp V."/>
            <person name="Albert L."/>
            <person name="Andreopoulos W."/>
            <person name="Angelini C."/>
            <person name="Antonin V."/>
            <person name="Barry K.W."/>
            <person name="Bougher N.L."/>
            <person name="Buchanan P."/>
            <person name="Buyck B."/>
            <person name="Bense V."/>
            <person name="Catcheside P."/>
            <person name="Chovatia M."/>
            <person name="Cooper J."/>
            <person name="Damon W."/>
            <person name="Desjardin D."/>
            <person name="Finy P."/>
            <person name="Geml J."/>
            <person name="Haridas S."/>
            <person name="Hughes K."/>
            <person name="Justo A."/>
            <person name="Karasinski D."/>
            <person name="Kautmanova I."/>
            <person name="Kiss B."/>
            <person name="Kocsube S."/>
            <person name="Kotiranta H."/>
            <person name="LaButti K.M."/>
            <person name="Lechner B.E."/>
            <person name="Liimatainen K."/>
            <person name="Lipzen A."/>
            <person name="Lukacs Z."/>
            <person name="Mihaltcheva S."/>
            <person name="Morgado L.N."/>
            <person name="Niskanen T."/>
            <person name="Noordeloos M.E."/>
            <person name="Ohm R.A."/>
            <person name="Ortiz-Santana B."/>
            <person name="Ovrebo C."/>
            <person name="Racz N."/>
            <person name="Riley R."/>
            <person name="Savchenko A."/>
            <person name="Shiryaev A."/>
            <person name="Soop K."/>
            <person name="Spirin V."/>
            <person name="Szebenyi C."/>
            <person name="Tomsovsky M."/>
            <person name="Tulloss R.E."/>
            <person name="Uehling J."/>
            <person name="Grigoriev I.V."/>
            <person name="Vagvolgyi C."/>
            <person name="Papp T."/>
            <person name="Martin F.M."/>
            <person name="Miettinen O."/>
            <person name="Hibbett D.S."/>
            <person name="Nagy L.G."/>
        </authorList>
    </citation>
    <scope>NUCLEOTIDE SEQUENCE [LARGE SCALE GENOMIC DNA]</scope>
    <source>
        <strain evidence="2 3">CBS 166.37</strain>
    </source>
</reference>
<feature type="domain" description="Amidase" evidence="1">
    <location>
        <begin position="24"/>
        <end position="115"/>
    </location>
</feature>
<dbReference type="InterPro" id="IPR023631">
    <property type="entry name" value="Amidase_dom"/>
</dbReference>
<dbReference type="Gene3D" id="3.90.1300.10">
    <property type="entry name" value="Amidase signature (AS) domain"/>
    <property type="match status" value="1"/>
</dbReference>
<dbReference type="InterPro" id="IPR036928">
    <property type="entry name" value="AS_sf"/>
</dbReference>
<evidence type="ECO:0000313" key="3">
    <source>
        <dbReference type="Proteomes" id="UP000308652"/>
    </source>
</evidence>